<comment type="subcellular location">
    <subcellularLocation>
        <location evidence="1">Cell membrane</location>
        <topology evidence="1">Multi-pass membrane protein</topology>
    </subcellularLocation>
</comment>
<evidence type="ECO:0000256" key="15">
    <source>
        <dbReference type="ARBA" id="ARBA00033270"/>
    </source>
</evidence>
<evidence type="ECO:0000256" key="1">
    <source>
        <dbReference type="ARBA" id="ARBA00004651"/>
    </source>
</evidence>
<dbReference type="GO" id="GO:0051301">
    <property type="term" value="P:cell division"/>
    <property type="evidence" value="ECO:0007669"/>
    <property type="project" value="UniProtKB-KW"/>
</dbReference>
<evidence type="ECO:0000256" key="23">
    <source>
        <dbReference type="SAM" id="Phobius"/>
    </source>
</evidence>
<evidence type="ECO:0000256" key="7">
    <source>
        <dbReference type="ARBA" id="ARBA00022692"/>
    </source>
</evidence>
<feature type="transmembrane region" description="Helical" evidence="23">
    <location>
        <begin position="107"/>
        <end position="125"/>
    </location>
</feature>
<dbReference type="GO" id="GO:0008360">
    <property type="term" value="P:regulation of cell shape"/>
    <property type="evidence" value="ECO:0007669"/>
    <property type="project" value="UniProtKB-KW"/>
</dbReference>
<dbReference type="EMBL" id="DVHE01000048">
    <property type="protein sequence ID" value="HIR50860.1"/>
    <property type="molecule type" value="Genomic_DNA"/>
</dbReference>
<keyword evidence="6" id="KW-0808">Transferase</keyword>
<evidence type="ECO:0000256" key="12">
    <source>
        <dbReference type="ARBA" id="ARBA00023306"/>
    </source>
</evidence>
<evidence type="ECO:0000256" key="6">
    <source>
        <dbReference type="ARBA" id="ARBA00022679"/>
    </source>
</evidence>
<dbReference type="GO" id="GO:0008955">
    <property type="term" value="F:peptidoglycan glycosyltransferase activity"/>
    <property type="evidence" value="ECO:0007669"/>
    <property type="project" value="UniProtKB-EC"/>
</dbReference>
<protein>
    <recommendedName>
        <fullName evidence="17">Probable peptidoglycan glycosyltransferase FtsW</fullName>
        <ecNumber evidence="19">2.4.99.28</ecNumber>
    </recommendedName>
    <alternativeName>
        <fullName evidence="18">Cell division protein FtsW</fullName>
    </alternativeName>
    <alternativeName>
        <fullName evidence="15">Cell wall polymerase</fullName>
    </alternativeName>
    <alternativeName>
        <fullName evidence="14">Peptidoglycan polymerase</fullName>
    </alternativeName>
</protein>
<keyword evidence="8" id="KW-0133">Cell shape</keyword>
<evidence type="ECO:0000256" key="14">
    <source>
        <dbReference type="ARBA" id="ARBA00032370"/>
    </source>
</evidence>
<feature type="transmembrane region" description="Helical" evidence="23">
    <location>
        <begin position="193"/>
        <end position="209"/>
    </location>
</feature>
<proteinExistence type="inferred from homology"/>
<dbReference type="Pfam" id="PF01098">
    <property type="entry name" value="FTSW_RODA_SPOVE"/>
    <property type="match status" value="1"/>
</dbReference>
<feature type="transmembrane region" description="Helical" evidence="23">
    <location>
        <begin position="37"/>
        <end position="64"/>
    </location>
</feature>
<dbReference type="GO" id="GO:0071555">
    <property type="term" value="P:cell wall organization"/>
    <property type="evidence" value="ECO:0007669"/>
    <property type="project" value="UniProtKB-KW"/>
</dbReference>
<comment type="function">
    <text evidence="21">Peptidoglycan polymerase that is essential for cell division.</text>
</comment>
<feature type="transmembrane region" description="Helical" evidence="23">
    <location>
        <begin position="145"/>
        <end position="162"/>
    </location>
</feature>
<keyword evidence="10 23" id="KW-1133">Transmembrane helix</keyword>
<comment type="catalytic activity">
    <reaction evidence="20">
        <text>[GlcNAc-(1-&gt;4)-Mur2Ac(oyl-L-Ala-gamma-D-Glu-L-Lys-D-Ala-D-Ala)](n)-di-trans,octa-cis-undecaprenyl diphosphate + beta-D-GlcNAc-(1-&gt;4)-Mur2Ac(oyl-L-Ala-gamma-D-Glu-L-Lys-D-Ala-D-Ala)-di-trans,octa-cis-undecaprenyl diphosphate = [GlcNAc-(1-&gt;4)-Mur2Ac(oyl-L-Ala-gamma-D-Glu-L-Lys-D-Ala-D-Ala)](n+1)-di-trans,octa-cis-undecaprenyl diphosphate + di-trans,octa-cis-undecaprenyl diphosphate + H(+)</text>
        <dbReference type="Rhea" id="RHEA:23708"/>
        <dbReference type="Rhea" id="RHEA-COMP:9602"/>
        <dbReference type="Rhea" id="RHEA-COMP:9603"/>
        <dbReference type="ChEBI" id="CHEBI:15378"/>
        <dbReference type="ChEBI" id="CHEBI:58405"/>
        <dbReference type="ChEBI" id="CHEBI:60033"/>
        <dbReference type="ChEBI" id="CHEBI:78435"/>
        <dbReference type="EC" id="2.4.99.28"/>
    </reaction>
</comment>
<keyword evidence="12" id="KW-0131">Cell cycle</keyword>
<evidence type="ECO:0000256" key="2">
    <source>
        <dbReference type="ARBA" id="ARBA00004752"/>
    </source>
</evidence>
<evidence type="ECO:0000256" key="18">
    <source>
        <dbReference type="ARBA" id="ARBA00041418"/>
    </source>
</evidence>
<evidence type="ECO:0000256" key="21">
    <source>
        <dbReference type="ARBA" id="ARBA00049966"/>
    </source>
</evidence>
<evidence type="ECO:0000256" key="17">
    <source>
        <dbReference type="ARBA" id="ARBA00041185"/>
    </source>
</evidence>
<feature type="transmembrane region" description="Helical" evidence="23">
    <location>
        <begin position="216"/>
        <end position="234"/>
    </location>
</feature>
<evidence type="ECO:0000256" key="5">
    <source>
        <dbReference type="ARBA" id="ARBA00022676"/>
    </source>
</evidence>
<keyword evidence="11 23" id="KW-0472">Membrane</keyword>
<dbReference type="GO" id="GO:0015648">
    <property type="term" value="F:lipid-linked peptidoglycan transporter activity"/>
    <property type="evidence" value="ECO:0007669"/>
    <property type="project" value="TreeGrafter"/>
</dbReference>
<dbReference type="GO" id="GO:0009252">
    <property type="term" value="P:peptidoglycan biosynthetic process"/>
    <property type="evidence" value="ECO:0007669"/>
    <property type="project" value="UniProtKB-KW"/>
</dbReference>
<feature type="transmembrane region" description="Helical" evidence="23">
    <location>
        <begin position="331"/>
        <end position="356"/>
    </location>
</feature>
<evidence type="ECO:0000256" key="4">
    <source>
        <dbReference type="ARBA" id="ARBA00022618"/>
    </source>
</evidence>
<evidence type="ECO:0000256" key="22">
    <source>
        <dbReference type="SAM" id="MobiDB-lite"/>
    </source>
</evidence>
<evidence type="ECO:0000256" key="9">
    <source>
        <dbReference type="ARBA" id="ARBA00022984"/>
    </source>
</evidence>
<evidence type="ECO:0000256" key="13">
    <source>
        <dbReference type="ARBA" id="ARBA00023316"/>
    </source>
</evidence>
<name>A0A9D1IX74_9FIRM</name>
<evidence type="ECO:0000256" key="10">
    <source>
        <dbReference type="ARBA" id="ARBA00022989"/>
    </source>
</evidence>
<reference evidence="24" key="1">
    <citation type="submission" date="2020-10" db="EMBL/GenBank/DDBJ databases">
        <authorList>
            <person name="Gilroy R."/>
        </authorList>
    </citation>
    <scope>NUCLEOTIDE SEQUENCE</scope>
    <source>
        <strain evidence="24">ChiBcec15-4380</strain>
    </source>
</reference>
<evidence type="ECO:0000313" key="25">
    <source>
        <dbReference type="Proteomes" id="UP000824239"/>
    </source>
</evidence>
<dbReference type="PANTHER" id="PTHR30474">
    <property type="entry name" value="CELL CYCLE PROTEIN"/>
    <property type="match status" value="1"/>
</dbReference>
<evidence type="ECO:0000256" key="19">
    <source>
        <dbReference type="ARBA" id="ARBA00044770"/>
    </source>
</evidence>
<feature type="transmembrane region" description="Helical" evidence="23">
    <location>
        <begin position="169"/>
        <end position="187"/>
    </location>
</feature>
<evidence type="ECO:0000256" key="16">
    <source>
        <dbReference type="ARBA" id="ARBA00038053"/>
    </source>
</evidence>
<dbReference type="EC" id="2.4.99.28" evidence="19"/>
<evidence type="ECO:0000256" key="3">
    <source>
        <dbReference type="ARBA" id="ARBA00022475"/>
    </source>
</evidence>
<keyword evidence="5" id="KW-0328">Glycosyltransferase</keyword>
<dbReference type="InterPro" id="IPR001182">
    <property type="entry name" value="FtsW/RodA"/>
</dbReference>
<dbReference type="InterPro" id="IPR013437">
    <property type="entry name" value="FtsW"/>
</dbReference>
<evidence type="ECO:0000256" key="8">
    <source>
        <dbReference type="ARBA" id="ARBA00022960"/>
    </source>
</evidence>
<evidence type="ECO:0000256" key="11">
    <source>
        <dbReference type="ARBA" id="ARBA00023136"/>
    </source>
</evidence>
<dbReference type="PANTHER" id="PTHR30474:SF2">
    <property type="entry name" value="PEPTIDOGLYCAN GLYCOSYLTRANSFERASE FTSW-RELATED"/>
    <property type="match status" value="1"/>
</dbReference>
<dbReference type="NCBIfam" id="TIGR02614">
    <property type="entry name" value="ftsW"/>
    <property type="match status" value="1"/>
</dbReference>
<keyword evidence="13" id="KW-0961">Cell wall biogenesis/degradation</keyword>
<feature type="region of interest" description="Disordered" evidence="22">
    <location>
        <begin position="1"/>
        <end position="27"/>
    </location>
</feature>
<dbReference type="Proteomes" id="UP000824239">
    <property type="component" value="Unassembled WGS sequence"/>
</dbReference>
<accession>A0A9D1IX74</accession>
<comment type="caution">
    <text evidence="24">The sequence shown here is derived from an EMBL/GenBank/DDBJ whole genome shotgun (WGS) entry which is preliminary data.</text>
</comment>
<dbReference type="GO" id="GO:0005886">
    <property type="term" value="C:plasma membrane"/>
    <property type="evidence" value="ECO:0007669"/>
    <property type="project" value="UniProtKB-SubCell"/>
</dbReference>
<reference evidence="24" key="2">
    <citation type="journal article" date="2021" name="PeerJ">
        <title>Extensive microbial diversity within the chicken gut microbiome revealed by metagenomics and culture.</title>
        <authorList>
            <person name="Gilroy R."/>
            <person name="Ravi A."/>
            <person name="Getino M."/>
            <person name="Pursley I."/>
            <person name="Horton D.L."/>
            <person name="Alikhan N.F."/>
            <person name="Baker D."/>
            <person name="Gharbi K."/>
            <person name="Hall N."/>
            <person name="Watson M."/>
            <person name="Adriaenssens E.M."/>
            <person name="Foster-Nyarko E."/>
            <person name="Jarju S."/>
            <person name="Secka A."/>
            <person name="Antonio M."/>
            <person name="Oren A."/>
            <person name="Chaudhuri R.R."/>
            <person name="La Ragione R."/>
            <person name="Hildebrand F."/>
            <person name="Pallen M.J."/>
        </authorList>
    </citation>
    <scope>NUCLEOTIDE SEQUENCE</scope>
    <source>
        <strain evidence="24">ChiBcec15-4380</strain>
    </source>
</reference>
<dbReference type="AlphaFoldDB" id="A0A9D1IX74"/>
<dbReference type="GO" id="GO:0032153">
    <property type="term" value="C:cell division site"/>
    <property type="evidence" value="ECO:0007669"/>
    <property type="project" value="TreeGrafter"/>
</dbReference>
<evidence type="ECO:0000256" key="20">
    <source>
        <dbReference type="ARBA" id="ARBA00049902"/>
    </source>
</evidence>
<feature type="transmembrane region" description="Helical" evidence="23">
    <location>
        <begin position="293"/>
        <end position="319"/>
    </location>
</feature>
<organism evidence="24 25">
    <name type="scientific">Candidatus Avoscillospira avicola</name>
    <dbReference type="NCBI Taxonomy" id="2840706"/>
    <lineage>
        <taxon>Bacteria</taxon>
        <taxon>Bacillati</taxon>
        <taxon>Bacillota</taxon>
        <taxon>Clostridia</taxon>
        <taxon>Eubacteriales</taxon>
        <taxon>Oscillospiraceae</taxon>
        <taxon>Oscillospiraceae incertae sedis</taxon>
        <taxon>Candidatus Avoscillospira</taxon>
    </lineage>
</organism>
<keyword evidence="4" id="KW-0132">Cell division</keyword>
<keyword evidence="3" id="KW-1003">Cell membrane</keyword>
<keyword evidence="9" id="KW-0573">Peptidoglycan synthesis</keyword>
<gene>
    <name evidence="24" type="primary">ftsW</name>
    <name evidence="24" type="ORF">IAA53_06190</name>
</gene>
<evidence type="ECO:0000313" key="24">
    <source>
        <dbReference type="EMBL" id="HIR50860.1"/>
    </source>
</evidence>
<feature type="transmembrane region" description="Helical" evidence="23">
    <location>
        <begin position="76"/>
        <end position="95"/>
    </location>
</feature>
<sequence>MNNAIQYPGPVGERLPDPPAPQPEKRKKEKILYDERGLLDLPFLLLTVLLVLIGVVMMFSASYASAYVEEGSSTAYFARQGLFALVGIGIMLFVSRLNYQMWRALSFPIMAGTIFLLMLVPIFGTEENGARRWIYLGFTSFQPSEIAKLAVILTFATLMSSYKDKMKTFRHGVVPFVAILAVIALLLALEPHFSAIIIIFCGGGAMMFLGGTDLKWFGLAIVVAGLFGFIYLKFMGYASDRIVAWQDPWADASDNGYQIVQSLYAIGSGGLMGLGLGRGRQKYLYLPEEHNDYIFAIVCEELGFVGAMVVILLFMLLILRGYWIAVHARDRFGALMVGGLTTLLALQVFFNIGVVTNFLPATGISLPFFSYGGTALLLQLFEMGLILSVSRQSNNRLLL</sequence>
<comment type="similarity">
    <text evidence="16">Belongs to the SEDS family. FtsW subfamily.</text>
</comment>
<comment type="pathway">
    <text evidence="2">Cell wall biogenesis; peptidoglycan biosynthesis.</text>
</comment>
<feature type="transmembrane region" description="Helical" evidence="23">
    <location>
        <begin position="368"/>
        <end position="389"/>
    </location>
</feature>
<keyword evidence="7 23" id="KW-0812">Transmembrane</keyword>